<feature type="region of interest" description="Disordered" evidence="1">
    <location>
        <begin position="193"/>
        <end position="216"/>
    </location>
</feature>
<accession>A0A9N9MKX2</accession>
<protein>
    <submittedName>
        <fullName evidence="2">Uncharacterized protein</fullName>
    </submittedName>
</protein>
<feature type="region of interest" description="Disordered" evidence="1">
    <location>
        <begin position="426"/>
        <end position="453"/>
    </location>
</feature>
<organism evidence="2 3">
    <name type="scientific">Ceutorhynchus assimilis</name>
    <name type="common">cabbage seed weevil</name>
    <dbReference type="NCBI Taxonomy" id="467358"/>
    <lineage>
        <taxon>Eukaryota</taxon>
        <taxon>Metazoa</taxon>
        <taxon>Ecdysozoa</taxon>
        <taxon>Arthropoda</taxon>
        <taxon>Hexapoda</taxon>
        <taxon>Insecta</taxon>
        <taxon>Pterygota</taxon>
        <taxon>Neoptera</taxon>
        <taxon>Endopterygota</taxon>
        <taxon>Coleoptera</taxon>
        <taxon>Polyphaga</taxon>
        <taxon>Cucujiformia</taxon>
        <taxon>Curculionidae</taxon>
        <taxon>Ceutorhynchinae</taxon>
        <taxon>Ceutorhynchus</taxon>
    </lineage>
</organism>
<feature type="compositionally biased region" description="Polar residues" evidence="1">
    <location>
        <begin position="571"/>
        <end position="595"/>
    </location>
</feature>
<dbReference type="OrthoDB" id="440385at2759"/>
<evidence type="ECO:0000313" key="2">
    <source>
        <dbReference type="EMBL" id="CAG9765113.1"/>
    </source>
</evidence>
<feature type="compositionally biased region" description="Low complexity" evidence="1">
    <location>
        <begin position="619"/>
        <end position="633"/>
    </location>
</feature>
<reference evidence="2" key="1">
    <citation type="submission" date="2022-01" db="EMBL/GenBank/DDBJ databases">
        <authorList>
            <person name="King R."/>
        </authorList>
    </citation>
    <scope>NUCLEOTIDE SEQUENCE</scope>
</reference>
<feature type="compositionally biased region" description="Basic and acidic residues" evidence="1">
    <location>
        <begin position="598"/>
        <end position="615"/>
    </location>
</feature>
<feature type="region of interest" description="Disordered" evidence="1">
    <location>
        <begin position="350"/>
        <end position="409"/>
    </location>
</feature>
<feature type="region of interest" description="Disordered" evidence="1">
    <location>
        <begin position="104"/>
        <end position="144"/>
    </location>
</feature>
<feature type="region of interest" description="Disordered" evidence="1">
    <location>
        <begin position="489"/>
        <end position="512"/>
    </location>
</feature>
<dbReference type="AlphaFoldDB" id="A0A9N9MKX2"/>
<feature type="region of interest" description="Disordered" evidence="1">
    <location>
        <begin position="291"/>
        <end position="313"/>
    </location>
</feature>
<sequence>MWIFVVSACVGVVLVMSLFLCLCWRNKTPKNEWLGVDGMVTQKNPDENVNHLPSASPCMNRVANGEVSDKRNTISNSRRSLPDIPSEMVAGVVWEANGDNSSEHYATLGQYQNPGEKPATTNGLAPRSSISQHSSLSQADDTFSPYERVKYDKIKSKEHPYAQVQPNPMRTTVYEENHTSVEERVTLLRTDVPSTSTAVSTTPIRSRRSSAQSTEPTVDIPAATAVAGGIAASYELPYMTPPINFSGDSQDSSKGYTSISVREPLANILAQTNSVTKQKRKLDVHYSTVSDDSDDVYTTIPDPNNPIYTSESETYARIPPLPITVEAEINIPPSERSNNDRPEVDQVYEEPPVQPSNVDGLKHVTSHTHTHSRQASSSSSANFGSPKPEKRQANSPLPPPPPDPSHDFNADKLQVKRNLDDLYAKVQKNRKEDVTDTTDGSSDRSSLNESVRGSIVVHQTISKDNSEHNYETLKKSSTTQSDFGYEKIKGAPESEPGYASINGPDSLAASSDPGYEALQQVHMKMGPNYEELRPSNDINEAISNNSGYSVVNKKKKVSNTLLEEHKYEHPTYTTKSSGSESDPNYESVNNQSDPNYESVKDLELFDDPTRTDYETLRCSNVSESSNSRTTESEPPYERLRNDIDSDVPGYNKVDGSSGSSGNEIEPIQNEENDLALNIHDENAVVQV</sequence>
<feature type="region of interest" description="Disordered" evidence="1">
    <location>
        <begin position="562"/>
        <end position="687"/>
    </location>
</feature>
<dbReference type="Proteomes" id="UP001152799">
    <property type="component" value="Chromosome 2"/>
</dbReference>
<feature type="compositionally biased region" description="Low complexity" evidence="1">
    <location>
        <begin position="128"/>
        <end position="137"/>
    </location>
</feature>
<evidence type="ECO:0000313" key="3">
    <source>
        <dbReference type="Proteomes" id="UP001152799"/>
    </source>
</evidence>
<proteinExistence type="predicted"/>
<feature type="compositionally biased region" description="Polar residues" evidence="1">
    <location>
        <begin position="104"/>
        <end position="123"/>
    </location>
</feature>
<dbReference type="EMBL" id="OU892278">
    <property type="protein sequence ID" value="CAG9765113.1"/>
    <property type="molecule type" value="Genomic_DNA"/>
</dbReference>
<gene>
    <name evidence="2" type="ORF">CEUTPL_LOCUS5729</name>
</gene>
<name>A0A9N9MKX2_9CUCU</name>
<feature type="compositionally biased region" description="Basic and acidic residues" evidence="1">
    <location>
        <begin position="678"/>
        <end position="687"/>
    </location>
</feature>
<keyword evidence="3" id="KW-1185">Reference proteome</keyword>
<evidence type="ECO:0000256" key="1">
    <source>
        <dbReference type="SAM" id="MobiDB-lite"/>
    </source>
</evidence>
<feature type="compositionally biased region" description="Low complexity" evidence="1">
    <location>
        <begin position="193"/>
        <end position="203"/>
    </location>
</feature>